<name>A0AC61S7V5_9BACT</name>
<reference evidence="1" key="1">
    <citation type="submission" date="2019-04" db="EMBL/GenBank/DDBJ databases">
        <title>Microbes associate with the intestines of laboratory mice.</title>
        <authorList>
            <person name="Navarre W."/>
            <person name="Wong E."/>
            <person name="Huang K.C."/>
            <person name="Tropini C."/>
            <person name="Ng K."/>
            <person name="Yu B."/>
        </authorList>
    </citation>
    <scope>NUCLEOTIDE SEQUENCE</scope>
    <source>
        <strain evidence="1">NM86_A22</strain>
    </source>
</reference>
<sequence length="116" mass="13119">MITKKVIDELYKRYSKPPKGIEYLDMGALMEHASASHNLELTDNGELIINSLDQASPFSRLELSRIHAIVPFERSVAIVLPNSILFLNKKDSGVNVHFKPNPTSFVDKLKWLITRG</sequence>
<proteinExistence type="predicted"/>
<accession>A0AC61S7V5</accession>
<gene>
    <name evidence="1" type="ORF">E5990_02150</name>
</gene>
<dbReference type="Proteomes" id="UP000305401">
    <property type="component" value="Unassembled WGS sequence"/>
</dbReference>
<comment type="caution">
    <text evidence="1">The sequence shown here is derived from an EMBL/GenBank/DDBJ whole genome shotgun (WGS) entry which is preliminary data.</text>
</comment>
<protein>
    <submittedName>
        <fullName evidence="1">Uncharacterized protein</fullName>
    </submittedName>
</protein>
<evidence type="ECO:0000313" key="2">
    <source>
        <dbReference type="Proteomes" id="UP000305401"/>
    </source>
</evidence>
<evidence type="ECO:0000313" key="1">
    <source>
        <dbReference type="EMBL" id="THG54688.1"/>
    </source>
</evidence>
<dbReference type="EMBL" id="SSTG01000012">
    <property type="protein sequence ID" value="THG54688.1"/>
    <property type="molecule type" value="Genomic_DNA"/>
</dbReference>
<keyword evidence="2" id="KW-1185">Reference proteome</keyword>
<organism evidence="1 2">
    <name type="scientific">Muribaculum caecicola</name>
    <dbReference type="NCBI Taxonomy" id="3038144"/>
    <lineage>
        <taxon>Bacteria</taxon>
        <taxon>Pseudomonadati</taxon>
        <taxon>Bacteroidota</taxon>
        <taxon>Bacteroidia</taxon>
        <taxon>Bacteroidales</taxon>
        <taxon>Muribaculaceae</taxon>
        <taxon>Muribaculum</taxon>
    </lineage>
</organism>